<evidence type="ECO:0000256" key="6">
    <source>
        <dbReference type="ARBA" id="ARBA00022840"/>
    </source>
</evidence>
<dbReference type="InterPro" id="IPR043136">
    <property type="entry name" value="B30.2/SPRY_sf"/>
</dbReference>
<dbReference type="SUPFAM" id="SSF49899">
    <property type="entry name" value="Concanavalin A-like lectins/glucanases"/>
    <property type="match status" value="1"/>
</dbReference>
<keyword evidence="11" id="KW-1185">Reference proteome</keyword>
<dbReference type="SUPFAM" id="SSF52047">
    <property type="entry name" value="RNI-like"/>
    <property type="match status" value="1"/>
</dbReference>
<dbReference type="PROSITE" id="PS50188">
    <property type="entry name" value="B302_SPRY"/>
    <property type="match status" value="1"/>
</dbReference>
<dbReference type="FunFam" id="3.40.50.300:FF:000210">
    <property type="entry name" value="Si:dkey-16p6.1"/>
    <property type="match status" value="1"/>
</dbReference>
<dbReference type="InterPro" id="IPR006574">
    <property type="entry name" value="PRY"/>
</dbReference>
<keyword evidence="2" id="KW-0963">Cytoplasm</keyword>
<dbReference type="InterPro" id="IPR029495">
    <property type="entry name" value="NACHT-assoc"/>
</dbReference>
<proteinExistence type="predicted"/>
<dbReference type="InterPro" id="IPR041075">
    <property type="entry name" value="NOD1/2_WH"/>
</dbReference>
<dbReference type="InterPro" id="IPR041267">
    <property type="entry name" value="NLRP_HD2"/>
</dbReference>
<dbReference type="Pfam" id="PF17779">
    <property type="entry name" value="WHD_NOD2"/>
    <property type="match status" value="1"/>
</dbReference>
<dbReference type="InterPro" id="IPR001611">
    <property type="entry name" value="Leu-rich_rpt"/>
</dbReference>
<feature type="compositionally biased region" description="Polar residues" evidence="7">
    <location>
        <begin position="41"/>
        <end position="70"/>
    </location>
</feature>
<dbReference type="Pfam" id="PF14484">
    <property type="entry name" value="FISNA"/>
    <property type="match status" value="1"/>
</dbReference>
<dbReference type="SMART" id="SM00589">
    <property type="entry name" value="PRY"/>
    <property type="match status" value="1"/>
</dbReference>
<dbReference type="Gene3D" id="2.60.120.920">
    <property type="match status" value="1"/>
</dbReference>
<dbReference type="Gene3D" id="3.80.10.10">
    <property type="entry name" value="Ribonuclease Inhibitor"/>
    <property type="match status" value="2"/>
</dbReference>
<keyword evidence="6" id="KW-0067">ATP-binding</keyword>
<dbReference type="FunFam" id="3.80.10.10:FF:000336">
    <property type="entry name" value="Si:dkey-222h21.2"/>
    <property type="match status" value="1"/>
</dbReference>
<dbReference type="PRINTS" id="PR01407">
    <property type="entry name" value="BUTYPHLNCDUF"/>
</dbReference>
<sequence length="1221" mass="136299">MSVPQEREEAAGPSETLSPESASHSCGTMKNDEDMYDPGSPTHSDGGTRSQTHRPPSPTPSSVSIKSNGSMHDPPTLDSGPAAQDKPDSVSIKRNGSMHDPPTLDSGQAAQPTPDVSIKRNGSMHDPPTLNSGPAAQDKPDSVSIKRNGSMHDPPTLNSGPAAQPTADGLTADQLRDGVHEEALGGNNNNTSNEVLRRVIENHKACLKRKFENISEGIIKPGAEILLNKIYTELYITKGESEGVNKEYEVCPVESASRSQTTEDTPINCNDLFKPLPGQEKHIRTVITKGVAGIGKTVLVHKFILDWIDGIANQDVDFMFPLPFRELNLVMGGQYSLHRLLLDFHPELKELKDGEEYNNCQVVFIFDGLDESRLHLDFQLSMMSDVRQTASVDVLMTSLIQGSLFPSALIWITSRPAAAGQIPAQYINQVTEAQGFSDPQKEEYFRKRISNESQANRIISQIKASRSLYIMCHIPVLCWIAATVLEQLDTQQIPQTLTEMFIHFLLVKSKMKDQKYQVNYGTDTKRLLKSQKKFILKLAELAYKGLENGNLLFHEEDLIKCGIDVSGASEYFDMCTDILKEEPVLYPKKSYCFVHLSIQEFLAALYVFHSYVTNNLMALTFILNEEHRDYPSPLTLSCLTLRSVLGLQSPTRLDWLLKSALDKALKSSNGHLDLFIRFLMGMSLERNQKLLNGLLNHTYGIPETCNYIKKLNREDLSPEQCINLFQCLFEMNDNSIHKEIQKYLSSPKIKQKLSPAHCSTLSHMLLMSEEVLDEFDLKKCNTSNEGRRKLLPALRGFRKGLLAGCKLGVKSCGTVVSVLQSSNSLIELDLKHNDLGDSGFQLLSTGLFSPHCKLQLLRLAGCKLTNKSCELMASVLQSSNSLTELDLSTNDLTDSGVQLIFKEPHCKLQTLRLAECNLTETSCEIMASVLELPNSLIDLGLSHNDLRDSGVQFLSKGLSSPHCKLQTLRLSCCLISKGSCGFLASALSSKSSHLKELDLSYNHLGESGLNLLSARLEDPHCKLETLKTDHCAEIRLRPGEQKYACQLTVDPNTAHRNLALSMGNRKVTWVLKEQPYPDHPERFDWWHFVLCREDMSRRCYWEVEWSGYLTEIAVTYKTIQRKGMDADIILGRNAKSWSLVCSPDTYSAWHNNKETMIPAPSSHSSRVGVYLDWLAGTLSFYSVSSNTLTHLHTFHSTFTEPLCPGFRIYYHGSSVSLCQIT</sequence>
<organism evidence="10 11">
    <name type="scientific">Alosa alosa</name>
    <name type="common">allis shad</name>
    <dbReference type="NCBI Taxonomy" id="278164"/>
    <lineage>
        <taxon>Eukaryota</taxon>
        <taxon>Metazoa</taxon>
        <taxon>Chordata</taxon>
        <taxon>Craniata</taxon>
        <taxon>Vertebrata</taxon>
        <taxon>Euteleostomi</taxon>
        <taxon>Actinopterygii</taxon>
        <taxon>Neopterygii</taxon>
        <taxon>Teleostei</taxon>
        <taxon>Clupei</taxon>
        <taxon>Clupeiformes</taxon>
        <taxon>Clupeoidei</taxon>
        <taxon>Clupeidae</taxon>
        <taxon>Alosa</taxon>
    </lineage>
</organism>
<evidence type="ECO:0000256" key="5">
    <source>
        <dbReference type="ARBA" id="ARBA00022741"/>
    </source>
</evidence>
<evidence type="ECO:0000256" key="3">
    <source>
        <dbReference type="ARBA" id="ARBA00022614"/>
    </source>
</evidence>
<accession>A0AAV6GSA7</accession>
<gene>
    <name evidence="10" type="ORF">AALO_G00094080</name>
</gene>
<dbReference type="GO" id="GO:0005524">
    <property type="term" value="F:ATP binding"/>
    <property type="evidence" value="ECO:0007669"/>
    <property type="project" value="UniProtKB-KW"/>
</dbReference>
<evidence type="ECO:0000256" key="1">
    <source>
        <dbReference type="ARBA" id="ARBA00004496"/>
    </source>
</evidence>
<protein>
    <recommendedName>
        <fullName evidence="12">NACHT, LRR and PYD domains-containing protein 12-like</fullName>
    </recommendedName>
</protein>
<dbReference type="Proteomes" id="UP000823561">
    <property type="component" value="Chromosome 7"/>
</dbReference>
<dbReference type="PROSITE" id="PS50837">
    <property type="entry name" value="NACHT"/>
    <property type="match status" value="1"/>
</dbReference>
<dbReference type="Gene3D" id="3.40.50.300">
    <property type="entry name" value="P-loop containing nucleotide triphosphate hydrolases"/>
    <property type="match status" value="1"/>
</dbReference>
<dbReference type="InterPro" id="IPR027417">
    <property type="entry name" value="P-loop_NTPase"/>
</dbReference>
<evidence type="ECO:0000256" key="4">
    <source>
        <dbReference type="ARBA" id="ARBA00022737"/>
    </source>
</evidence>
<dbReference type="AlphaFoldDB" id="A0AAV6GSA7"/>
<dbReference type="InterPro" id="IPR051261">
    <property type="entry name" value="NLR"/>
</dbReference>
<feature type="region of interest" description="Disordered" evidence="7">
    <location>
        <begin position="1"/>
        <end position="169"/>
    </location>
</feature>
<feature type="domain" description="NACHT" evidence="9">
    <location>
        <begin position="284"/>
        <end position="418"/>
    </location>
</feature>
<dbReference type="PROSITE" id="PS51450">
    <property type="entry name" value="LRR"/>
    <property type="match status" value="1"/>
</dbReference>
<keyword evidence="3" id="KW-0433">Leucine-rich repeat</keyword>
<dbReference type="InterPro" id="IPR007111">
    <property type="entry name" value="NACHT_NTPase"/>
</dbReference>
<dbReference type="InterPro" id="IPR013320">
    <property type="entry name" value="ConA-like_dom_sf"/>
</dbReference>
<evidence type="ECO:0000313" key="11">
    <source>
        <dbReference type="Proteomes" id="UP000823561"/>
    </source>
</evidence>
<keyword evidence="4" id="KW-0677">Repeat</keyword>
<comment type="subcellular location">
    <subcellularLocation>
        <location evidence="1">Cytoplasm</location>
    </subcellularLocation>
</comment>
<reference evidence="10" key="1">
    <citation type="submission" date="2020-10" db="EMBL/GenBank/DDBJ databases">
        <title>Chromosome-scale genome assembly of the Allis shad, Alosa alosa.</title>
        <authorList>
            <person name="Margot Z."/>
            <person name="Christophe K."/>
            <person name="Cabau C."/>
            <person name="Louis A."/>
            <person name="Berthelot C."/>
            <person name="Parey E."/>
            <person name="Roest Crollius H."/>
            <person name="Montfort J."/>
            <person name="Robinson-Rechavi M."/>
            <person name="Bucao C."/>
            <person name="Bouchez O."/>
            <person name="Gislard M."/>
            <person name="Lluch J."/>
            <person name="Milhes M."/>
            <person name="Lampietro C."/>
            <person name="Lopez Roques C."/>
            <person name="Donnadieu C."/>
            <person name="Braasch I."/>
            <person name="Desvignes T."/>
            <person name="Postlethwait J."/>
            <person name="Bobe J."/>
            <person name="Guiguen Y."/>
        </authorList>
    </citation>
    <scope>NUCLEOTIDE SEQUENCE</scope>
    <source>
        <strain evidence="10">M-15738</strain>
        <tissue evidence="10">Blood</tissue>
    </source>
</reference>
<dbReference type="InterPro" id="IPR003877">
    <property type="entry name" value="SPRY_dom"/>
</dbReference>
<dbReference type="InterPro" id="IPR003879">
    <property type="entry name" value="Butyrophylin_SPRY"/>
</dbReference>
<dbReference type="SMART" id="SM00449">
    <property type="entry name" value="SPRY"/>
    <property type="match status" value="1"/>
</dbReference>
<dbReference type="Pfam" id="PF13516">
    <property type="entry name" value="LRR_6"/>
    <property type="match status" value="3"/>
</dbReference>
<dbReference type="Pfam" id="PF13765">
    <property type="entry name" value="PRY"/>
    <property type="match status" value="1"/>
</dbReference>
<dbReference type="FunFam" id="2.60.120.920:FF:000037">
    <property type="entry name" value="Si:dkey-191j3.2"/>
    <property type="match status" value="1"/>
</dbReference>
<dbReference type="PANTHER" id="PTHR24106">
    <property type="entry name" value="NACHT, LRR AND CARD DOMAINS-CONTAINING"/>
    <property type="match status" value="1"/>
</dbReference>
<dbReference type="Pfam" id="PF17776">
    <property type="entry name" value="NLRC4_HD2"/>
    <property type="match status" value="1"/>
</dbReference>
<evidence type="ECO:0000256" key="2">
    <source>
        <dbReference type="ARBA" id="ARBA00022490"/>
    </source>
</evidence>
<evidence type="ECO:0000313" key="10">
    <source>
        <dbReference type="EMBL" id="KAG5278003.1"/>
    </source>
</evidence>
<dbReference type="SMART" id="SM01288">
    <property type="entry name" value="FISNA"/>
    <property type="match status" value="1"/>
</dbReference>
<dbReference type="InterPro" id="IPR032675">
    <property type="entry name" value="LRR_dom_sf"/>
</dbReference>
<dbReference type="Pfam" id="PF00622">
    <property type="entry name" value="SPRY"/>
    <property type="match status" value="1"/>
</dbReference>
<evidence type="ECO:0008006" key="12">
    <source>
        <dbReference type="Google" id="ProtNLM"/>
    </source>
</evidence>
<dbReference type="CDD" id="cd16040">
    <property type="entry name" value="SPRY_PRY_SNTX"/>
    <property type="match status" value="1"/>
</dbReference>
<comment type="caution">
    <text evidence="10">The sequence shown here is derived from an EMBL/GenBank/DDBJ whole genome shotgun (WGS) entry which is preliminary data.</text>
</comment>
<evidence type="ECO:0000256" key="7">
    <source>
        <dbReference type="SAM" id="MobiDB-lite"/>
    </source>
</evidence>
<keyword evidence="5" id="KW-0547">Nucleotide-binding</keyword>
<dbReference type="SMART" id="SM00368">
    <property type="entry name" value="LRR_RI"/>
    <property type="match status" value="7"/>
</dbReference>
<feature type="domain" description="B30.2/SPRY" evidence="8">
    <location>
        <begin position="1027"/>
        <end position="1221"/>
    </location>
</feature>
<dbReference type="InterPro" id="IPR001870">
    <property type="entry name" value="B30.2/SPRY"/>
</dbReference>
<evidence type="ECO:0000259" key="8">
    <source>
        <dbReference type="PROSITE" id="PS50188"/>
    </source>
</evidence>
<feature type="compositionally biased region" description="Basic and acidic residues" evidence="7">
    <location>
        <begin position="1"/>
        <end position="10"/>
    </location>
</feature>
<evidence type="ECO:0000259" key="9">
    <source>
        <dbReference type="PROSITE" id="PS50837"/>
    </source>
</evidence>
<dbReference type="GO" id="GO:0005737">
    <property type="term" value="C:cytoplasm"/>
    <property type="evidence" value="ECO:0007669"/>
    <property type="project" value="UniProtKB-SubCell"/>
</dbReference>
<feature type="compositionally biased region" description="Polar residues" evidence="7">
    <location>
        <begin position="15"/>
        <end position="28"/>
    </location>
</feature>
<dbReference type="Pfam" id="PF05729">
    <property type="entry name" value="NACHT"/>
    <property type="match status" value="1"/>
</dbReference>
<dbReference type="EMBL" id="JADWDJ010000007">
    <property type="protein sequence ID" value="KAG5278003.1"/>
    <property type="molecule type" value="Genomic_DNA"/>
</dbReference>
<name>A0AAV6GSA7_9TELE</name>